<keyword evidence="7" id="KW-0479">Metal-binding</keyword>
<dbReference type="SUPFAM" id="SSF158745">
    <property type="entry name" value="LanC-like"/>
    <property type="match status" value="1"/>
</dbReference>
<keyword evidence="5 9" id="KW-0418">Kinase</keyword>
<dbReference type="Pfam" id="PF25816">
    <property type="entry name" value="RamC_N"/>
    <property type="match status" value="1"/>
</dbReference>
<reference evidence="9" key="2">
    <citation type="submission" date="2020-09" db="EMBL/GenBank/DDBJ databases">
        <authorList>
            <person name="Sun Q."/>
            <person name="Ohkuma M."/>
        </authorList>
    </citation>
    <scope>NUCLEOTIDE SEQUENCE</scope>
    <source>
        <strain evidence="9">JCM 19831</strain>
    </source>
</reference>
<name>A0A917U573_9ACTN</name>
<keyword evidence="2 9" id="KW-0723">Serine/threonine-protein kinase</keyword>
<gene>
    <name evidence="9" type="ORF">GCM10007977_066250</name>
</gene>
<dbReference type="Gene3D" id="1.50.10.20">
    <property type="match status" value="1"/>
</dbReference>
<dbReference type="InterPro" id="IPR007822">
    <property type="entry name" value="LANC-like"/>
</dbReference>
<dbReference type="GO" id="GO:0046872">
    <property type="term" value="F:metal ion binding"/>
    <property type="evidence" value="ECO:0007669"/>
    <property type="project" value="UniProtKB-KW"/>
</dbReference>
<dbReference type="InterPro" id="IPR058053">
    <property type="entry name" value="RamC_C"/>
</dbReference>
<dbReference type="Pfam" id="PF05147">
    <property type="entry name" value="LANC_like"/>
    <property type="match status" value="1"/>
</dbReference>
<evidence type="ECO:0000256" key="6">
    <source>
        <dbReference type="ARBA" id="ARBA00022840"/>
    </source>
</evidence>
<dbReference type="PANTHER" id="PTHR43289">
    <property type="entry name" value="MITOGEN-ACTIVATED PROTEIN KINASE KINASE KINASE 20-RELATED"/>
    <property type="match status" value="1"/>
</dbReference>
<dbReference type="GO" id="GO:0004674">
    <property type="term" value="F:protein serine/threonine kinase activity"/>
    <property type="evidence" value="ECO:0007669"/>
    <property type="project" value="UniProtKB-KW"/>
</dbReference>
<keyword evidence="10" id="KW-1185">Reference proteome</keyword>
<protein>
    <recommendedName>
        <fullName evidence="1">non-specific serine/threonine protein kinase</fullName>
        <ecNumber evidence="1">2.7.11.1</ecNumber>
    </recommendedName>
</protein>
<dbReference type="InterPro" id="IPR000719">
    <property type="entry name" value="Prot_kinase_dom"/>
</dbReference>
<feature type="binding site" evidence="7">
    <location>
        <position position="794"/>
    </location>
    <ligand>
        <name>Zn(2+)</name>
        <dbReference type="ChEBI" id="CHEBI:29105"/>
    </ligand>
</feature>
<accession>A0A917U573</accession>
<evidence type="ECO:0000256" key="7">
    <source>
        <dbReference type="PIRSR" id="PIRSR607822-1"/>
    </source>
</evidence>
<dbReference type="SMART" id="SM01260">
    <property type="entry name" value="LANC_like"/>
    <property type="match status" value="1"/>
</dbReference>
<evidence type="ECO:0000256" key="4">
    <source>
        <dbReference type="ARBA" id="ARBA00022741"/>
    </source>
</evidence>
<evidence type="ECO:0000313" key="10">
    <source>
        <dbReference type="Proteomes" id="UP000642070"/>
    </source>
</evidence>
<dbReference type="PRINTS" id="PR01950">
    <property type="entry name" value="LANCSUPER"/>
</dbReference>
<comment type="caution">
    <text evidence="9">The sequence shown here is derived from an EMBL/GenBank/DDBJ whole genome shotgun (WGS) entry which is preliminary data.</text>
</comment>
<dbReference type="PANTHER" id="PTHR43289:SF6">
    <property type="entry name" value="SERINE_THREONINE-PROTEIN KINASE NEKL-3"/>
    <property type="match status" value="1"/>
</dbReference>
<evidence type="ECO:0000256" key="5">
    <source>
        <dbReference type="ARBA" id="ARBA00022777"/>
    </source>
</evidence>
<dbReference type="Gene3D" id="3.30.200.20">
    <property type="entry name" value="Phosphorylase Kinase, domain 1"/>
    <property type="match status" value="1"/>
</dbReference>
<proteinExistence type="predicted"/>
<dbReference type="EC" id="2.7.11.1" evidence="1"/>
<keyword evidence="6" id="KW-0067">ATP-binding</keyword>
<dbReference type="EMBL" id="BMPI01000037">
    <property type="protein sequence ID" value="GGM55332.1"/>
    <property type="molecule type" value="Genomic_DNA"/>
</dbReference>
<feature type="binding site" evidence="7">
    <location>
        <position position="749"/>
    </location>
    <ligand>
        <name>Zn(2+)</name>
        <dbReference type="ChEBI" id="CHEBI:29105"/>
    </ligand>
</feature>
<keyword evidence="3" id="KW-0808">Transferase</keyword>
<organism evidence="9 10">
    <name type="scientific">Dactylosporangium sucinum</name>
    <dbReference type="NCBI Taxonomy" id="1424081"/>
    <lineage>
        <taxon>Bacteria</taxon>
        <taxon>Bacillati</taxon>
        <taxon>Actinomycetota</taxon>
        <taxon>Actinomycetes</taxon>
        <taxon>Micromonosporales</taxon>
        <taxon>Micromonosporaceae</taxon>
        <taxon>Dactylosporangium</taxon>
    </lineage>
</organism>
<evidence type="ECO:0000256" key="2">
    <source>
        <dbReference type="ARBA" id="ARBA00022527"/>
    </source>
</evidence>
<dbReference type="CDD" id="cd04791">
    <property type="entry name" value="LanC_SerThrkinase"/>
    <property type="match status" value="1"/>
</dbReference>
<dbReference type="NCBIfam" id="NF038150">
    <property type="entry name" value="lanthi_synth_IV"/>
    <property type="match status" value="1"/>
</dbReference>
<dbReference type="GO" id="GO:0031179">
    <property type="term" value="P:peptide modification"/>
    <property type="evidence" value="ECO:0007669"/>
    <property type="project" value="InterPro"/>
</dbReference>
<feature type="domain" description="Protein kinase" evidence="8">
    <location>
        <begin position="216"/>
        <end position="474"/>
    </location>
</feature>
<dbReference type="RefSeq" id="WP_190253920.1">
    <property type="nucleotide sequence ID" value="NZ_BMPI01000037.1"/>
</dbReference>
<dbReference type="SUPFAM" id="SSF56112">
    <property type="entry name" value="Protein kinase-like (PK-like)"/>
    <property type="match status" value="1"/>
</dbReference>
<dbReference type="PROSITE" id="PS50011">
    <property type="entry name" value="PROTEIN_KINASE_DOM"/>
    <property type="match status" value="1"/>
</dbReference>
<reference evidence="9" key="1">
    <citation type="journal article" date="2014" name="Int. J. Syst. Evol. Microbiol.">
        <title>Complete genome sequence of Corynebacterium casei LMG S-19264T (=DSM 44701T), isolated from a smear-ripened cheese.</title>
        <authorList>
            <consortium name="US DOE Joint Genome Institute (JGI-PGF)"/>
            <person name="Walter F."/>
            <person name="Albersmeier A."/>
            <person name="Kalinowski J."/>
            <person name="Ruckert C."/>
        </authorList>
    </citation>
    <scope>NUCLEOTIDE SEQUENCE</scope>
    <source>
        <strain evidence="9">JCM 19831</strain>
    </source>
</reference>
<evidence type="ECO:0000313" key="9">
    <source>
        <dbReference type="EMBL" id="GGM55332.1"/>
    </source>
</evidence>
<dbReference type="Gene3D" id="1.10.510.10">
    <property type="entry name" value="Transferase(Phosphotransferase) domain 1"/>
    <property type="match status" value="1"/>
</dbReference>
<evidence type="ECO:0000256" key="3">
    <source>
        <dbReference type="ARBA" id="ARBA00022679"/>
    </source>
</evidence>
<dbReference type="InterPro" id="IPR011009">
    <property type="entry name" value="Kinase-like_dom_sf"/>
</dbReference>
<dbReference type="Proteomes" id="UP000642070">
    <property type="component" value="Unassembled WGS sequence"/>
</dbReference>
<sequence length="873" mass="92863">MGQALTADAVLLTDVVRGVLDRNGGQRWTVQPTPAWCHLTAPTANARRHGWKLHVSATPLAAPVVLARAAEVLVRAECSFKFGTDLARVAQLVDAWYDRGGAGKFITAYPADDDEFRVLAQRLHDATRGLPGPRILSDRPFRPGSLVHYRYGEFHSERVFTDDGVMESRMAGPDGTVVKDVRAAWFSPPPWAAAPFPDRPAEPDTAPDEVLLGGRFRIREAIRHANKGGVYRAVDDRDGADVVIKQARAHAGALLDGTDARDRLRDEARLLDELAPLAVAPAKVALFAEQGDLFLAQEFLPGETLDAWARRGNGAEHVAELGLRLIDLVREVHDAGLVIRDLKPQNVLVSPFDEVHLIDVEFVTPAGRDGLPVGTAGFLAPELREPHGEALAGPISDCFSLGATLFCAVTGLGPSWVSATPGVPRPAAERAALLDRIARTFPGVTAFAPVLLGLTDPDPQARWTLKRAEEHLMSMDLSAVPAEPAPPPEPDGVDRLIADGLTHLRRGMTPSAPALWPQRADSRDHDAANLWTGAAGSLAVLTRAARHTADPQLGDAVAKAAAWLDERLFAAPRLLPGLCYGRAGTAWALHDAGRYLGDDRLTARAADLAGRLPLAWHSADVTHGLSGAGLAHLRMWRDGGDPALGERAAAYADAVIAAAERDGDDWHWPTAAAADSKLAGHASHGFAHGVAGAGTFLLLAGKHLPGGGRYLDAAVAAGETLARAAQDDRGRVAWPLRLGGDLGAAGHWCSGPAGIGTFLIRLWDATGAEHLRDLALRCADACLRELWSSTAGACCGLAGVGQFLLDLADHTGDAGHRDRAGEVAAVLHARRQVRDGLVLTCEPELGFDYGYGPAGVLDFLLRLRHGGANPWWS</sequence>
<dbReference type="InterPro" id="IPR057929">
    <property type="entry name" value="RamC_N"/>
</dbReference>
<dbReference type="AlphaFoldDB" id="A0A917U573"/>
<dbReference type="Pfam" id="PF00069">
    <property type="entry name" value="Pkinase"/>
    <property type="match status" value="1"/>
</dbReference>
<evidence type="ECO:0000256" key="1">
    <source>
        <dbReference type="ARBA" id="ARBA00012513"/>
    </source>
</evidence>
<keyword evidence="4" id="KW-0547">Nucleotide-binding</keyword>
<keyword evidence="7" id="KW-0862">Zinc</keyword>
<evidence type="ECO:0000259" key="8">
    <source>
        <dbReference type="PROSITE" id="PS50011"/>
    </source>
</evidence>
<dbReference type="SMART" id="SM00220">
    <property type="entry name" value="S_TKc"/>
    <property type="match status" value="1"/>
</dbReference>
<dbReference type="GO" id="GO:0005524">
    <property type="term" value="F:ATP binding"/>
    <property type="evidence" value="ECO:0007669"/>
    <property type="project" value="UniProtKB-KW"/>
</dbReference>